<comment type="caution">
    <text evidence="1">The sequence shown here is derived from an EMBL/GenBank/DDBJ whole genome shotgun (WGS) entry which is preliminary data.</text>
</comment>
<evidence type="ECO:0000313" key="2">
    <source>
        <dbReference type="Proteomes" id="UP001164929"/>
    </source>
</evidence>
<gene>
    <name evidence="1" type="ORF">NC653_006704</name>
</gene>
<dbReference type="Proteomes" id="UP001164929">
    <property type="component" value="Chromosome 2"/>
</dbReference>
<protein>
    <submittedName>
        <fullName evidence="1">Uncharacterized protein</fullName>
    </submittedName>
</protein>
<reference evidence="1" key="1">
    <citation type="journal article" date="2023" name="Mol. Ecol. Resour.">
        <title>Chromosome-level genome assembly of a triploid poplar Populus alba 'Berolinensis'.</title>
        <authorList>
            <person name="Chen S."/>
            <person name="Yu Y."/>
            <person name="Wang X."/>
            <person name="Wang S."/>
            <person name="Zhang T."/>
            <person name="Zhou Y."/>
            <person name="He R."/>
            <person name="Meng N."/>
            <person name="Wang Y."/>
            <person name="Liu W."/>
            <person name="Liu Z."/>
            <person name="Liu J."/>
            <person name="Guo Q."/>
            <person name="Huang H."/>
            <person name="Sederoff R.R."/>
            <person name="Wang G."/>
            <person name="Qu G."/>
            <person name="Chen S."/>
        </authorList>
    </citation>
    <scope>NUCLEOTIDE SEQUENCE</scope>
    <source>
        <strain evidence="1">SC-2020</strain>
    </source>
</reference>
<organism evidence="1 2">
    <name type="scientific">Populus alba x Populus x berolinensis</name>
    <dbReference type="NCBI Taxonomy" id="444605"/>
    <lineage>
        <taxon>Eukaryota</taxon>
        <taxon>Viridiplantae</taxon>
        <taxon>Streptophyta</taxon>
        <taxon>Embryophyta</taxon>
        <taxon>Tracheophyta</taxon>
        <taxon>Spermatophyta</taxon>
        <taxon>Magnoliopsida</taxon>
        <taxon>eudicotyledons</taxon>
        <taxon>Gunneridae</taxon>
        <taxon>Pentapetalae</taxon>
        <taxon>rosids</taxon>
        <taxon>fabids</taxon>
        <taxon>Malpighiales</taxon>
        <taxon>Salicaceae</taxon>
        <taxon>Saliceae</taxon>
        <taxon>Populus</taxon>
    </lineage>
</organism>
<accession>A0AAD6RFE9</accession>
<sequence length="44" mass="5063">MGIEELQLRTPSYLACCMLKGTLQDHPMVGLFLLRCQSQSHQER</sequence>
<evidence type="ECO:0000313" key="1">
    <source>
        <dbReference type="EMBL" id="KAJ7007756.1"/>
    </source>
</evidence>
<dbReference type="EMBL" id="JAQIZT010000002">
    <property type="protein sequence ID" value="KAJ7007756.1"/>
    <property type="molecule type" value="Genomic_DNA"/>
</dbReference>
<proteinExistence type="predicted"/>
<keyword evidence="2" id="KW-1185">Reference proteome</keyword>
<dbReference type="AlphaFoldDB" id="A0AAD6RFE9"/>
<name>A0AAD6RFE9_9ROSI</name>